<feature type="compositionally biased region" description="Low complexity" evidence="2">
    <location>
        <begin position="1087"/>
        <end position="1131"/>
    </location>
</feature>
<feature type="compositionally biased region" description="Low complexity" evidence="2">
    <location>
        <begin position="1466"/>
        <end position="1489"/>
    </location>
</feature>
<dbReference type="OrthoDB" id="6154712at2759"/>
<dbReference type="PROSITE" id="PS50294">
    <property type="entry name" value="WD_REPEATS_REGION"/>
    <property type="match status" value="1"/>
</dbReference>
<evidence type="ECO:0000256" key="2">
    <source>
        <dbReference type="SAM" id="MobiDB-lite"/>
    </source>
</evidence>
<comment type="caution">
    <text evidence="3">The sequence shown here is derived from an EMBL/GenBank/DDBJ whole genome shotgun (WGS) entry which is preliminary data.</text>
</comment>
<feature type="compositionally biased region" description="Polar residues" evidence="2">
    <location>
        <begin position="1526"/>
        <end position="1538"/>
    </location>
</feature>
<feature type="compositionally biased region" description="Acidic residues" evidence="2">
    <location>
        <begin position="799"/>
        <end position="817"/>
    </location>
</feature>
<feature type="region of interest" description="Disordered" evidence="2">
    <location>
        <begin position="1228"/>
        <end position="1257"/>
    </location>
</feature>
<feature type="region of interest" description="Disordered" evidence="2">
    <location>
        <begin position="1632"/>
        <end position="1666"/>
    </location>
</feature>
<dbReference type="STRING" id="282301.A0A267EF88"/>
<dbReference type="InterPro" id="IPR036322">
    <property type="entry name" value="WD40_repeat_dom_sf"/>
</dbReference>
<dbReference type="SUPFAM" id="SSF50998">
    <property type="entry name" value="Quinoprotein alcohol dehydrogenase-like"/>
    <property type="match status" value="1"/>
</dbReference>
<evidence type="ECO:0000256" key="1">
    <source>
        <dbReference type="PROSITE-ProRule" id="PRU00221"/>
    </source>
</evidence>
<name>A0A267EF88_9PLAT</name>
<feature type="compositionally biased region" description="Low complexity" evidence="2">
    <location>
        <begin position="1006"/>
        <end position="1015"/>
    </location>
</feature>
<gene>
    <name evidence="3" type="ORF">BOX15_Mlig026021g1</name>
</gene>
<feature type="compositionally biased region" description="Polar residues" evidence="2">
    <location>
        <begin position="1171"/>
        <end position="1182"/>
    </location>
</feature>
<dbReference type="SUPFAM" id="SSF50978">
    <property type="entry name" value="WD40 repeat-like"/>
    <property type="match status" value="1"/>
</dbReference>
<dbReference type="InterPro" id="IPR001680">
    <property type="entry name" value="WD40_rpt"/>
</dbReference>
<dbReference type="Pfam" id="PF00400">
    <property type="entry name" value="WD40"/>
    <property type="match status" value="6"/>
</dbReference>
<dbReference type="Gene3D" id="2.130.10.10">
    <property type="entry name" value="YVTN repeat-like/Quinoprotein amine dehydrogenase"/>
    <property type="match status" value="4"/>
</dbReference>
<feature type="compositionally biased region" description="Low complexity" evidence="2">
    <location>
        <begin position="1151"/>
        <end position="1170"/>
    </location>
</feature>
<keyword evidence="1" id="KW-0853">WD repeat</keyword>
<dbReference type="InterPro" id="IPR052779">
    <property type="entry name" value="WDR62"/>
</dbReference>
<dbReference type="PROSITE" id="PS50082">
    <property type="entry name" value="WD_REPEATS_2"/>
    <property type="match status" value="2"/>
</dbReference>
<feature type="compositionally biased region" description="Gly residues" evidence="2">
    <location>
        <begin position="475"/>
        <end position="486"/>
    </location>
</feature>
<evidence type="ECO:0000313" key="4">
    <source>
        <dbReference type="Proteomes" id="UP000215902"/>
    </source>
</evidence>
<dbReference type="InterPro" id="IPR011047">
    <property type="entry name" value="Quinoprotein_ADH-like_sf"/>
</dbReference>
<proteinExistence type="predicted"/>
<keyword evidence="4" id="KW-1185">Reference proteome</keyword>
<feature type="non-terminal residue" evidence="3">
    <location>
        <position position="1"/>
    </location>
</feature>
<feature type="region of interest" description="Disordered" evidence="2">
    <location>
        <begin position="1397"/>
        <end position="1538"/>
    </location>
</feature>
<feature type="repeat" description="WD" evidence="1">
    <location>
        <begin position="741"/>
        <end position="782"/>
    </location>
</feature>
<dbReference type="Proteomes" id="UP000215902">
    <property type="component" value="Unassembled WGS sequence"/>
</dbReference>
<feature type="region of interest" description="Disordered" evidence="2">
    <location>
        <begin position="475"/>
        <end position="509"/>
    </location>
</feature>
<dbReference type="PANTHER" id="PTHR45589:SF1">
    <property type="entry name" value="WD REPEAT DOMAIN 62, ISOFORM G"/>
    <property type="match status" value="1"/>
</dbReference>
<evidence type="ECO:0008006" key="5">
    <source>
        <dbReference type="Google" id="ProtNLM"/>
    </source>
</evidence>
<feature type="compositionally biased region" description="Low complexity" evidence="2">
    <location>
        <begin position="1229"/>
        <end position="1257"/>
    </location>
</feature>
<reference evidence="3 4" key="1">
    <citation type="submission" date="2017-06" db="EMBL/GenBank/DDBJ databases">
        <title>A platform for efficient transgenesis in Macrostomum lignano, a flatworm model organism for stem cell research.</title>
        <authorList>
            <person name="Berezikov E."/>
        </authorList>
    </citation>
    <scope>NUCLEOTIDE SEQUENCE [LARGE SCALE GENOMIC DNA]</scope>
    <source>
        <strain evidence="3">DV1</strain>
        <tissue evidence="3">Whole organism</tissue>
    </source>
</reference>
<feature type="region of interest" description="Disordered" evidence="2">
    <location>
        <begin position="340"/>
        <end position="362"/>
    </location>
</feature>
<protein>
    <recommendedName>
        <fullName evidence="5">WD_REPEATS_REGION domain-containing protein</fullName>
    </recommendedName>
</protein>
<dbReference type="InterPro" id="IPR015943">
    <property type="entry name" value="WD40/YVTN_repeat-like_dom_sf"/>
</dbReference>
<accession>A0A267EF88</accession>
<feature type="repeat" description="WD" evidence="1">
    <location>
        <begin position="155"/>
        <end position="198"/>
    </location>
</feature>
<feature type="region of interest" description="Disordered" evidence="2">
    <location>
        <begin position="916"/>
        <end position="961"/>
    </location>
</feature>
<feature type="compositionally biased region" description="Pro residues" evidence="2">
    <location>
        <begin position="1490"/>
        <end position="1499"/>
    </location>
</feature>
<evidence type="ECO:0000313" key="3">
    <source>
        <dbReference type="EMBL" id="PAA60190.1"/>
    </source>
</evidence>
<feature type="region of interest" description="Disordered" evidence="2">
    <location>
        <begin position="976"/>
        <end position="1197"/>
    </location>
</feature>
<organism evidence="3 4">
    <name type="scientific">Macrostomum lignano</name>
    <dbReference type="NCBI Taxonomy" id="282301"/>
    <lineage>
        <taxon>Eukaryota</taxon>
        <taxon>Metazoa</taxon>
        <taxon>Spiralia</taxon>
        <taxon>Lophotrochozoa</taxon>
        <taxon>Platyhelminthes</taxon>
        <taxon>Rhabditophora</taxon>
        <taxon>Macrostomorpha</taxon>
        <taxon>Macrostomida</taxon>
        <taxon>Macrostomidae</taxon>
        <taxon>Macrostomum</taxon>
    </lineage>
</organism>
<feature type="compositionally biased region" description="Low complexity" evidence="2">
    <location>
        <begin position="1420"/>
        <end position="1441"/>
    </location>
</feature>
<dbReference type="SMART" id="SM00320">
    <property type="entry name" value="WD40"/>
    <property type="match status" value="11"/>
</dbReference>
<feature type="compositionally biased region" description="Low complexity" evidence="2">
    <location>
        <begin position="1513"/>
        <end position="1525"/>
    </location>
</feature>
<dbReference type="PANTHER" id="PTHR45589">
    <property type="entry name" value="WD REPEAT DOMAIN 62, ISOFORM G"/>
    <property type="match status" value="1"/>
</dbReference>
<feature type="compositionally biased region" description="Polar residues" evidence="2">
    <location>
        <begin position="343"/>
        <end position="362"/>
    </location>
</feature>
<sequence>APLPHAALSSEVEVSIGNCRSKSWCHLVAYFISMNPLSISRARRFKGRHRGGLGGGGGSCQLEQVSLERVLGLTALGSISLDSSSGRVAYPAGAAIVLLDPASNRQSFVRGSHKKSLTCLKFSHDGRHVATGESGKDPLVRVWSVEDGGSLVAKLAGHRYAISCLDFSPSSRLLVSVGVEQDMTVSLWDWRAESRLATNKVSSKIFAVAFAFSAHYFVTVGVRHVRFWYFDAPKPPSRGTVPIQSRNAILGEMRNATFVGVHPLPDGGGLLALSNSGQLCHFSERRHVERFVELRTSRAFCLHGAAGRVFVGCARGCVRAFDEQTLRFLFSLPMPHTLGSELGDSTDQPGGRTESPTPSLTAEETVDYPDAVAVAVDTARKRLVVVYADHSLYAWDIAEPTRAKRILAQHYHNGYVWGVDALKSAACLPGNTFATCGADNTVRLWNPQGALVRVIYLLDRRDLLVEDRFADLRRGGGVSSSTGGGSTSRSGGSASPTNTVGGGASTDDSATAASGVRAVRFSADGRWLAIGDRSGNLRLFALESGAPEEAACVEAHDGEVLQLDYYQSRSPAEPDLLVSASRDRLVHLFGIDSVGGGGLQLLATLDDHSGAVYGARVVELADGSRRLITCGTDKSLLLRRLDMSEPWSPKLSLEHNVQSRCSQYAMDCHRQLLAVACQDRSVRVYSALSGKLRRSLRGAMGDDGSLIHCALDPSGCFLATASSDKDVCVIDFHTGQPVAVCQGHSESPLSLVFLPNLRYLVSTGADGCVFVWRLPVSMTMRMRHRLYESNSYASNSYGESEDCGTTDGAEDSEEAESASELVSCAGSLDTGLVRIMGQAEAEGFSLNLGLPAWAQKKLAADQPAAAGEAFAPFPLSSSPPPPLLQPQAPAQQPDSEDQQENFPIFAVINSSREASAAPQSRIVRRAKSASGLDEDDGGVVEASDPSTPVDDEPLNGVEASMPPVAPAASLLLGLDASVLPGDNPSRCSLSAKFAANRKQQPPAGPQAPSSSATQPLVRSQSLRCRSATSAADSSSMASPSGGGGGKPRESLAKMAEDTRRRLQALSGTEPSSRVRPGRGNLSREASRSSASLGIRSQQGSSRRPQSVGKSSSASTTTIAAAPATSTTNASTRPSVTFEVPSKSPSPTPLPLQQEEQLQLQQEKLLEEIQQGDNSHLSTAQEQPESDVNEPPPPMMRARWDRTSKLTRRLARLSCPVTSDDVQEARRLLAASSPSTSPTPSMQTSTAAPVAAPTAESAFEPAQLSSIIDSDAALTTATVARHALASIDDDCQSMSPTRGSTVSPTDSLAESTHTLASVSSGVPAHVVVAPVPVLPVQLEPATPAAQQLLPPTQIATPAPSAASSSSASTVVAASAANSASTSSARAREHVIDEHEDIDESASTVAGVNPPAQSTASLSPFSSATNSTASTSTSTSASASASALSRRPRKLDVNSMLSGMLNNRRRSGAGSAAVRQPAAAPAAVSHQQQSSLPPPVHPKPSPSGGTQSRHSPVAPRQQQQQQQPRRQSSTADLSAQTDCPSTCPQLALDNLDQALDLALISLDGANSPSDSVDAELLARLDARFGRLRARLGMPSQCCADNQLVERLLSEFCERALGQLNASVTGTAATVNASRGGDRLLESTSSSTNSGGGGGSTGGPAARRLPDKA</sequence>
<feature type="compositionally biased region" description="Polar residues" evidence="2">
    <location>
        <begin position="1399"/>
        <end position="1419"/>
    </location>
</feature>
<dbReference type="EMBL" id="NIVC01002180">
    <property type="protein sequence ID" value="PAA60190.1"/>
    <property type="molecule type" value="Genomic_DNA"/>
</dbReference>
<feature type="compositionally biased region" description="Low complexity" evidence="2">
    <location>
        <begin position="1026"/>
        <end position="1039"/>
    </location>
</feature>
<feature type="region of interest" description="Disordered" evidence="2">
    <location>
        <begin position="793"/>
        <end position="820"/>
    </location>
</feature>
<feature type="compositionally biased region" description="Basic and acidic residues" evidence="2">
    <location>
        <begin position="1046"/>
        <end position="1060"/>
    </location>
</feature>
<feature type="region of interest" description="Disordered" evidence="2">
    <location>
        <begin position="870"/>
        <end position="898"/>
    </location>
</feature>